<keyword evidence="2" id="KW-1133">Transmembrane helix</keyword>
<dbReference type="EMBL" id="AP014879">
    <property type="protein sequence ID" value="BAV34204.1"/>
    <property type="molecule type" value="Genomic_DNA"/>
</dbReference>
<name>A0A1B4XHA7_9GAMM</name>
<evidence type="ECO:0000313" key="4">
    <source>
        <dbReference type="Proteomes" id="UP000243180"/>
    </source>
</evidence>
<evidence type="ECO:0000313" key="3">
    <source>
        <dbReference type="EMBL" id="BAV34204.1"/>
    </source>
</evidence>
<dbReference type="InParanoid" id="A0A1B4XHA7"/>
<dbReference type="Proteomes" id="UP000243180">
    <property type="component" value="Chromosome"/>
</dbReference>
<gene>
    <name evidence="3" type="ORF">SCL_1913</name>
</gene>
<reference evidence="3 4" key="1">
    <citation type="submission" date="2015-05" db="EMBL/GenBank/DDBJ databases">
        <title>Complete genome sequence of a sulfur-oxidizing gammaproteobacterium strain HA5.</title>
        <authorList>
            <person name="Miura A."/>
            <person name="Kojima H."/>
            <person name="Fukui M."/>
        </authorList>
    </citation>
    <scope>NUCLEOTIDE SEQUENCE [LARGE SCALE GENOMIC DNA]</scope>
    <source>
        <strain evidence="3 4">HA5</strain>
    </source>
</reference>
<keyword evidence="4" id="KW-1185">Reference proteome</keyword>
<dbReference type="RefSeq" id="WP_096360980.1">
    <property type="nucleotide sequence ID" value="NZ_AP014879.1"/>
</dbReference>
<evidence type="ECO:0000256" key="1">
    <source>
        <dbReference type="SAM" id="MobiDB-lite"/>
    </source>
</evidence>
<dbReference type="KEGG" id="slim:SCL_1913"/>
<keyword evidence="2" id="KW-0472">Membrane</keyword>
<dbReference type="AlphaFoldDB" id="A0A1B4XHA7"/>
<proteinExistence type="predicted"/>
<keyword evidence="2" id="KW-0812">Transmembrane</keyword>
<sequence length="102" mass="10346">MSSAPQSSLYNIISLSLIVSGLVAVGLISGLIPGVFTTKPGADEPAMQLEAKAEAVSATEAVIANPASMAITDHRAAADQAGNSGARSPVLLTEANERGRRD</sequence>
<organism evidence="3 4">
    <name type="scientific">Sulfuricaulis limicola</name>
    <dbReference type="NCBI Taxonomy" id="1620215"/>
    <lineage>
        <taxon>Bacteria</taxon>
        <taxon>Pseudomonadati</taxon>
        <taxon>Pseudomonadota</taxon>
        <taxon>Gammaproteobacteria</taxon>
        <taxon>Acidiferrobacterales</taxon>
        <taxon>Acidiferrobacteraceae</taxon>
        <taxon>Sulfuricaulis</taxon>
    </lineage>
</organism>
<accession>A0A1B4XHA7</accession>
<feature type="region of interest" description="Disordered" evidence="1">
    <location>
        <begin position="74"/>
        <end position="102"/>
    </location>
</feature>
<feature type="transmembrane region" description="Helical" evidence="2">
    <location>
        <begin position="12"/>
        <end position="32"/>
    </location>
</feature>
<evidence type="ECO:0000256" key="2">
    <source>
        <dbReference type="SAM" id="Phobius"/>
    </source>
</evidence>
<protein>
    <submittedName>
        <fullName evidence="3">Uncharacterized protein</fullName>
    </submittedName>
</protein>